<dbReference type="PROSITE" id="PS51186">
    <property type="entry name" value="GNAT"/>
    <property type="match status" value="1"/>
</dbReference>
<dbReference type="InterPro" id="IPR053144">
    <property type="entry name" value="Acetyltransferase_Butenolide"/>
</dbReference>
<reference evidence="3" key="1">
    <citation type="journal article" date="2023" name="Mol. Phylogenet. Evol.">
        <title>Genome-scale phylogeny and comparative genomics of the fungal order Sordariales.</title>
        <authorList>
            <person name="Hensen N."/>
            <person name="Bonometti L."/>
            <person name="Westerberg I."/>
            <person name="Brannstrom I.O."/>
            <person name="Guillou S."/>
            <person name="Cros-Aarteil S."/>
            <person name="Calhoun S."/>
            <person name="Haridas S."/>
            <person name="Kuo A."/>
            <person name="Mondo S."/>
            <person name="Pangilinan J."/>
            <person name="Riley R."/>
            <person name="LaButti K."/>
            <person name="Andreopoulos B."/>
            <person name="Lipzen A."/>
            <person name="Chen C."/>
            <person name="Yan M."/>
            <person name="Daum C."/>
            <person name="Ng V."/>
            <person name="Clum A."/>
            <person name="Steindorff A."/>
            <person name="Ohm R.A."/>
            <person name="Martin F."/>
            <person name="Silar P."/>
            <person name="Natvig D.O."/>
            <person name="Lalanne C."/>
            <person name="Gautier V."/>
            <person name="Ament-Velasquez S.L."/>
            <person name="Kruys A."/>
            <person name="Hutchinson M.I."/>
            <person name="Powell A.J."/>
            <person name="Barry K."/>
            <person name="Miller A.N."/>
            <person name="Grigoriev I.V."/>
            <person name="Debuchy R."/>
            <person name="Gladieux P."/>
            <person name="Hiltunen Thoren M."/>
            <person name="Johannesson H."/>
        </authorList>
    </citation>
    <scope>NUCLEOTIDE SEQUENCE [LARGE SCALE GENOMIC DNA]</scope>
    <source>
        <strain evidence="3">CBS 340.73</strain>
    </source>
</reference>
<dbReference type="InterPro" id="IPR000182">
    <property type="entry name" value="GNAT_dom"/>
</dbReference>
<dbReference type="InterPro" id="IPR016181">
    <property type="entry name" value="Acyl_CoA_acyltransferase"/>
</dbReference>
<dbReference type="PANTHER" id="PTHR43233:SF1">
    <property type="entry name" value="FAMILY N-ACETYLTRANSFERASE, PUTATIVE (AFU_ORTHOLOGUE AFUA_6G03350)-RELATED"/>
    <property type="match status" value="1"/>
</dbReference>
<dbReference type="SUPFAM" id="SSF55729">
    <property type="entry name" value="Acyl-CoA N-acyltransferases (Nat)"/>
    <property type="match status" value="1"/>
</dbReference>
<evidence type="ECO:0000313" key="3">
    <source>
        <dbReference type="Proteomes" id="UP001303473"/>
    </source>
</evidence>
<dbReference type="AlphaFoldDB" id="A0AAN6NI14"/>
<evidence type="ECO:0000313" key="2">
    <source>
        <dbReference type="EMBL" id="KAK3945509.1"/>
    </source>
</evidence>
<sequence>MAADSSSSRPDIKKWSRPLAENRLYTISTDRNLVQLDALNAAFGSDLLWWAKPLADDEMLKRMLDNSLCFGLYVQQCAVEVDGVPLMTKPKMIGFARVITDYVTFGYLTDVYVLPDYQGKGLGRWMMACLNEYLDSGWPELRRFMLLTSSDPAAVRIYNSTLGARDIRETDTRKLVVMEKLGPAGVFKSKHP</sequence>
<protein>
    <submittedName>
        <fullName evidence="2">GNAT family N-acetyltransferase</fullName>
    </submittedName>
</protein>
<name>A0AAN6NI14_9PEZI</name>
<gene>
    <name evidence="2" type="ORF">QBC46DRAFT_370872</name>
</gene>
<dbReference type="PANTHER" id="PTHR43233">
    <property type="entry name" value="FAMILY N-ACETYLTRANSFERASE, PUTATIVE (AFU_ORTHOLOGUE AFUA_6G03350)-RELATED"/>
    <property type="match status" value="1"/>
</dbReference>
<dbReference type="GO" id="GO:0016747">
    <property type="term" value="F:acyltransferase activity, transferring groups other than amino-acyl groups"/>
    <property type="evidence" value="ECO:0007669"/>
    <property type="project" value="InterPro"/>
</dbReference>
<dbReference type="EMBL" id="MU853754">
    <property type="protein sequence ID" value="KAK3945509.1"/>
    <property type="molecule type" value="Genomic_DNA"/>
</dbReference>
<proteinExistence type="predicted"/>
<keyword evidence="3" id="KW-1185">Reference proteome</keyword>
<evidence type="ECO:0000259" key="1">
    <source>
        <dbReference type="PROSITE" id="PS51186"/>
    </source>
</evidence>
<organism evidence="2 3">
    <name type="scientific">Diplogelasinospora grovesii</name>
    <dbReference type="NCBI Taxonomy" id="303347"/>
    <lineage>
        <taxon>Eukaryota</taxon>
        <taxon>Fungi</taxon>
        <taxon>Dikarya</taxon>
        <taxon>Ascomycota</taxon>
        <taxon>Pezizomycotina</taxon>
        <taxon>Sordariomycetes</taxon>
        <taxon>Sordariomycetidae</taxon>
        <taxon>Sordariales</taxon>
        <taxon>Diplogelasinosporaceae</taxon>
        <taxon>Diplogelasinospora</taxon>
    </lineage>
</organism>
<dbReference type="CDD" id="cd04301">
    <property type="entry name" value="NAT_SF"/>
    <property type="match status" value="1"/>
</dbReference>
<dbReference type="Gene3D" id="3.40.630.30">
    <property type="match status" value="1"/>
</dbReference>
<accession>A0AAN6NI14</accession>
<dbReference type="Proteomes" id="UP001303473">
    <property type="component" value="Unassembled WGS sequence"/>
</dbReference>
<comment type="caution">
    <text evidence="2">The sequence shown here is derived from an EMBL/GenBank/DDBJ whole genome shotgun (WGS) entry which is preliminary data.</text>
</comment>
<dbReference type="Pfam" id="PF00583">
    <property type="entry name" value="Acetyltransf_1"/>
    <property type="match status" value="1"/>
</dbReference>
<feature type="domain" description="N-acetyltransferase" evidence="1">
    <location>
        <begin position="31"/>
        <end position="183"/>
    </location>
</feature>